<evidence type="ECO:0000256" key="5">
    <source>
        <dbReference type="ARBA" id="ARBA00022884"/>
    </source>
</evidence>
<dbReference type="STRING" id="1544798.LH29_19705"/>
<dbReference type="Pfam" id="PF10150">
    <property type="entry name" value="RNase_E_G"/>
    <property type="match status" value="1"/>
</dbReference>
<dbReference type="RefSeq" id="WP_045032692.1">
    <property type="nucleotide sequence ID" value="NZ_JRHC01000005.1"/>
</dbReference>
<dbReference type="SMART" id="SM00316">
    <property type="entry name" value="S1"/>
    <property type="match status" value="1"/>
</dbReference>
<evidence type="ECO:0000259" key="6">
    <source>
        <dbReference type="SMART" id="SM00316"/>
    </source>
</evidence>
<dbReference type="GO" id="GO:0005737">
    <property type="term" value="C:cytoplasm"/>
    <property type="evidence" value="ECO:0007669"/>
    <property type="project" value="TreeGrafter"/>
</dbReference>
<dbReference type="GO" id="GO:0003723">
    <property type="term" value="F:RNA binding"/>
    <property type="evidence" value="ECO:0007669"/>
    <property type="project" value="UniProtKB-KW"/>
</dbReference>
<reference evidence="7 8" key="1">
    <citation type="submission" date="2014-09" db="EMBL/GenBank/DDBJ databases">
        <title>Draft Genome Sequence of Draconibacterium sp. JN14CK-3.</title>
        <authorList>
            <person name="Dong C."/>
            <person name="Lai Q."/>
            <person name="Shao Z."/>
        </authorList>
    </citation>
    <scope>NUCLEOTIDE SEQUENCE [LARGE SCALE GENOMIC DNA]</scope>
    <source>
        <strain evidence="7 8">JN14CK-3</strain>
    </source>
</reference>
<dbReference type="InterPro" id="IPR003029">
    <property type="entry name" value="S1_domain"/>
</dbReference>
<keyword evidence="5" id="KW-0694">RNA-binding</keyword>
<sequence length="516" mass="58720">MSSDLIIDVTPSEIVIALQEKKKLAELSRERSGAKFAVGDIYLGKVKKIMPSLNAAFIDVGYSKDAFLHYLDMGPQFATLNKFLRIASSRKNKISSISRIHSEPDINKEGKVNELLKVGQKILVQVAKEPINTKGPRLTSEISIAGRNLVLMPFSDKISVSQKIRSTEEKNRLKKLIQSIKPRKYGVIIRTVAEGKKVAELDKELRRLVEKWETTFQKLNRAQAPSLIIGEIDRTTALLRDIYHPDFNSIIVNDQSVASEIADYIGSIQADKRKIVKYYKGRQPIFEHYGIDKQIKASFGKTVSFKDGAYLIVEHTEAFHVIDVNSGNRARAGNDQEKNALEVNLAACDEIARQLRLRDMGGIIVIDFIDMHVAANRQKVNDHMKEVMADDRTKHNILPLSKFCLMQITRQRVRPEEKVETAESCPTCKGSGKVVPTVLFADDIDGKVNYALKELNKKKLNLKVHPYTAAYLTKGWKSRQNKWFFKYLKWVSVEAVNSYSYLEYHFFDENEEEIIL</sequence>
<dbReference type="InterPro" id="IPR019307">
    <property type="entry name" value="RNA-bd_AU-1/RNase_E/G"/>
</dbReference>
<dbReference type="OrthoDB" id="9804278at2"/>
<dbReference type="SUPFAM" id="SSF50249">
    <property type="entry name" value="Nucleic acid-binding proteins"/>
    <property type="match status" value="1"/>
</dbReference>
<dbReference type="GO" id="GO:0046872">
    <property type="term" value="F:metal ion binding"/>
    <property type="evidence" value="ECO:0007669"/>
    <property type="project" value="UniProtKB-KW"/>
</dbReference>
<keyword evidence="2" id="KW-0479">Metal-binding</keyword>
<keyword evidence="3" id="KW-0378">Hydrolase</keyword>
<organism evidence="7 8">
    <name type="scientific">Draconibacterium sediminis</name>
    <dbReference type="NCBI Taxonomy" id="1544798"/>
    <lineage>
        <taxon>Bacteria</taxon>
        <taxon>Pseudomonadati</taxon>
        <taxon>Bacteroidota</taxon>
        <taxon>Bacteroidia</taxon>
        <taxon>Marinilabiliales</taxon>
        <taxon>Prolixibacteraceae</taxon>
        <taxon>Draconibacterium</taxon>
    </lineage>
</organism>
<proteinExistence type="predicted"/>
<protein>
    <submittedName>
        <fullName evidence="7">Ribonuclease G</fullName>
    </submittedName>
</protein>
<dbReference type="CDD" id="cd04453">
    <property type="entry name" value="S1_RNase_E"/>
    <property type="match status" value="1"/>
</dbReference>
<dbReference type="InterPro" id="IPR004659">
    <property type="entry name" value="RNase_E/G"/>
</dbReference>
<dbReference type="PANTHER" id="PTHR30001:SF0">
    <property type="entry name" value="RIBONUCLEASE G"/>
    <property type="match status" value="1"/>
</dbReference>
<keyword evidence="8" id="KW-1185">Reference proteome</keyword>
<dbReference type="EMBL" id="JRHC01000005">
    <property type="protein sequence ID" value="KJF42752.1"/>
    <property type="molecule type" value="Genomic_DNA"/>
</dbReference>
<dbReference type="NCBIfam" id="TIGR00757">
    <property type="entry name" value="RNaseEG"/>
    <property type="match status" value="1"/>
</dbReference>
<keyword evidence="4" id="KW-0460">Magnesium</keyword>
<comment type="caution">
    <text evidence="7">The sequence shown here is derived from an EMBL/GenBank/DDBJ whole genome shotgun (WGS) entry which is preliminary data.</text>
</comment>
<dbReference type="GO" id="GO:0006364">
    <property type="term" value="P:rRNA processing"/>
    <property type="evidence" value="ECO:0007669"/>
    <property type="project" value="TreeGrafter"/>
</dbReference>
<accession>A0A0D8J7A6</accession>
<comment type="cofactor">
    <cofactor evidence="1">
        <name>Mg(2+)</name>
        <dbReference type="ChEBI" id="CHEBI:18420"/>
    </cofactor>
</comment>
<dbReference type="AlphaFoldDB" id="A0A0D8J7A6"/>
<evidence type="ECO:0000256" key="3">
    <source>
        <dbReference type="ARBA" id="ARBA00022801"/>
    </source>
</evidence>
<dbReference type="GO" id="GO:0016787">
    <property type="term" value="F:hydrolase activity"/>
    <property type="evidence" value="ECO:0007669"/>
    <property type="project" value="UniProtKB-KW"/>
</dbReference>
<dbReference type="Proteomes" id="UP000032544">
    <property type="component" value="Unassembled WGS sequence"/>
</dbReference>
<evidence type="ECO:0000256" key="2">
    <source>
        <dbReference type="ARBA" id="ARBA00022723"/>
    </source>
</evidence>
<evidence type="ECO:0000256" key="4">
    <source>
        <dbReference type="ARBA" id="ARBA00022842"/>
    </source>
</evidence>
<dbReference type="Gene3D" id="2.40.50.140">
    <property type="entry name" value="Nucleic acid-binding proteins"/>
    <property type="match status" value="1"/>
</dbReference>
<gene>
    <name evidence="7" type="ORF">LH29_19705</name>
</gene>
<dbReference type="InterPro" id="IPR012340">
    <property type="entry name" value="NA-bd_OB-fold"/>
</dbReference>
<dbReference type="GO" id="GO:0004540">
    <property type="term" value="F:RNA nuclease activity"/>
    <property type="evidence" value="ECO:0007669"/>
    <property type="project" value="InterPro"/>
</dbReference>
<evidence type="ECO:0000313" key="8">
    <source>
        <dbReference type="Proteomes" id="UP000032544"/>
    </source>
</evidence>
<evidence type="ECO:0000256" key="1">
    <source>
        <dbReference type="ARBA" id="ARBA00001946"/>
    </source>
</evidence>
<dbReference type="PATRIC" id="fig|1544798.3.peg.4116"/>
<name>A0A0D8J7A6_9BACT</name>
<feature type="domain" description="S1 motif" evidence="6">
    <location>
        <begin position="37"/>
        <end position="141"/>
    </location>
</feature>
<dbReference type="PANTHER" id="PTHR30001">
    <property type="entry name" value="RIBONUCLEASE"/>
    <property type="match status" value="1"/>
</dbReference>
<evidence type="ECO:0000313" key="7">
    <source>
        <dbReference type="EMBL" id="KJF42752.1"/>
    </source>
</evidence>